<dbReference type="EMBL" id="CAVLEF010000007">
    <property type="protein sequence ID" value="CAK1545676.1"/>
    <property type="molecule type" value="Genomic_DNA"/>
</dbReference>
<sequence>MCEKRTRKFKRGSSVTRLREARRLQRLQWLATPIVQEETPRLVTQNTPEKAAQNRLILDLAWKTLALMHKNRLIQEKIVALQKETSEFVSAIMSNPENKRRYLEYVRLYNAGQLPDLKKEIESKLYLKTEPE</sequence>
<reference evidence="1 2" key="1">
    <citation type="submission" date="2023-11" db="EMBL/GenBank/DDBJ databases">
        <authorList>
            <person name="Okamura Y."/>
        </authorList>
    </citation>
    <scope>NUCLEOTIDE SEQUENCE [LARGE SCALE GENOMIC DNA]</scope>
</reference>
<organism evidence="1 2">
    <name type="scientific">Leptosia nina</name>
    <dbReference type="NCBI Taxonomy" id="320188"/>
    <lineage>
        <taxon>Eukaryota</taxon>
        <taxon>Metazoa</taxon>
        <taxon>Ecdysozoa</taxon>
        <taxon>Arthropoda</taxon>
        <taxon>Hexapoda</taxon>
        <taxon>Insecta</taxon>
        <taxon>Pterygota</taxon>
        <taxon>Neoptera</taxon>
        <taxon>Endopterygota</taxon>
        <taxon>Lepidoptera</taxon>
        <taxon>Glossata</taxon>
        <taxon>Ditrysia</taxon>
        <taxon>Papilionoidea</taxon>
        <taxon>Pieridae</taxon>
        <taxon>Pierinae</taxon>
        <taxon>Leptosia</taxon>
    </lineage>
</organism>
<protein>
    <submittedName>
        <fullName evidence="1">Uncharacterized protein</fullName>
    </submittedName>
</protein>
<gene>
    <name evidence="1" type="ORF">LNINA_LOCUS5300</name>
</gene>
<proteinExistence type="predicted"/>
<dbReference type="AlphaFoldDB" id="A0AAV1J871"/>
<comment type="caution">
    <text evidence="1">The sequence shown here is derived from an EMBL/GenBank/DDBJ whole genome shotgun (WGS) entry which is preliminary data.</text>
</comment>
<dbReference type="Proteomes" id="UP001497472">
    <property type="component" value="Unassembled WGS sequence"/>
</dbReference>
<name>A0AAV1J871_9NEOP</name>
<keyword evidence="2" id="KW-1185">Reference proteome</keyword>
<accession>A0AAV1J871</accession>
<evidence type="ECO:0000313" key="2">
    <source>
        <dbReference type="Proteomes" id="UP001497472"/>
    </source>
</evidence>
<evidence type="ECO:0000313" key="1">
    <source>
        <dbReference type="EMBL" id="CAK1545676.1"/>
    </source>
</evidence>